<evidence type="ECO:0000313" key="2">
    <source>
        <dbReference type="RefSeq" id="XP_022149112.1"/>
    </source>
</evidence>
<dbReference type="GeneID" id="111017603"/>
<dbReference type="Proteomes" id="UP000504603">
    <property type="component" value="Unplaced"/>
</dbReference>
<organism evidence="1 2">
    <name type="scientific">Momordica charantia</name>
    <name type="common">Bitter gourd</name>
    <name type="synonym">Balsam pear</name>
    <dbReference type="NCBI Taxonomy" id="3673"/>
    <lineage>
        <taxon>Eukaryota</taxon>
        <taxon>Viridiplantae</taxon>
        <taxon>Streptophyta</taxon>
        <taxon>Embryophyta</taxon>
        <taxon>Tracheophyta</taxon>
        <taxon>Spermatophyta</taxon>
        <taxon>Magnoliopsida</taxon>
        <taxon>eudicotyledons</taxon>
        <taxon>Gunneridae</taxon>
        <taxon>Pentapetalae</taxon>
        <taxon>rosids</taxon>
        <taxon>fabids</taxon>
        <taxon>Cucurbitales</taxon>
        <taxon>Cucurbitaceae</taxon>
        <taxon>Momordiceae</taxon>
        <taxon>Momordica</taxon>
    </lineage>
</organism>
<sequence>MYVTRPLSLYRNSPSWLSSPPPEGPNSGILVFEDEEEGAESRWFFGVFKKKDSVKVPPLPQNRILRLTHAADAGEYEYSDSLYALLVPVLNQPLSSNQYYVIDSRGTAKGLACTSSKEDNTSRRSRFFYRIHDAPAQLLDPKNTYQQFQISNYIYCGKPNGFISKSVAPDGVPPELLRRKGWRAYPEPLNNNNSLPTEALGLDAALRARLPDLAFPPNPVVVGKWYCPFIFVRDGAVESQMSNSPYYEMTLQQNWEEIFGCGSLGGGGRVVDFDVSVEREVISIAGQAAGGRNAGDGVMWFGSSGVGLSLAIVERVKWEEERAGFEFGKEKEKKYVKVKRREEFKERGEWRRFGCYVLVERFVLKRMDGSLVLTWEFRHTHQIRTKWE</sequence>
<accession>A0A6J1D6Y4</accession>
<gene>
    <name evidence="2" type="primary">LOC111017603</name>
</gene>
<dbReference type="PANTHER" id="PTHR31050">
    <property type="entry name" value="OS08G0413200 PROTEIN"/>
    <property type="match status" value="1"/>
</dbReference>
<dbReference type="InterPro" id="IPR010683">
    <property type="entry name" value="DUF1262"/>
</dbReference>
<evidence type="ECO:0000313" key="1">
    <source>
        <dbReference type="Proteomes" id="UP000504603"/>
    </source>
</evidence>
<dbReference type="Pfam" id="PF06880">
    <property type="entry name" value="DUF1262"/>
    <property type="match status" value="1"/>
</dbReference>
<dbReference type="KEGG" id="mcha:111017603"/>
<dbReference type="OrthoDB" id="647907at2759"/>
<dbReference type="RefSeq" id="XP_022149112.1">
    <property type="nucleotide sequence ID" value="XM_022293420.1"/>
</dbReference>
<dbReference type="AlphaFoldDB" id="A0A6J1D6Y4"/>
<name>A0A6J1D6Y4_MOMCH</name>
<reference evidence="2" key="1">
    <citation type="submission" date="2025-08" db="UniProtKB">
        <authorList>
            <consortium name="RefSeq"/>
        </authorList>
    </citation>
    <scope>IDENTIFICATION</scope>
    <source>
        <strain evidence="2">OHB3-1</strain>
    </source>
</reference>
<proteinExistence type="predicted"/>
<keyword evidence="1" id="KW-1185">Reference proteome</keyword>
<protein>
    <submittedName>
        <fullName evidence="2">Uncharacterized protein LOC111017603</fullName>
    </submittedName>
</protein>
<dbReference type="PANTHER" id="PTHR31050:SF14">
    <property type="entry name" value="DUF1618 DOMAIN-CONTAINING PROTEIN"/>
    <property type="match status" value="1"/>
</dbReference>